<protein>
    <recommendedName>
        <fullName evidence="2">ribonucleoside-diphosphate reductase</fullName>
        <ecNumber evidence="2">1.17.4.1</ecNumber>
    </recommendedName>
</protein>
<comment type="similarity">
    <text evidence="1">Belongs to the ribonucleoside diphosphate reductase class-2 family.</text>
</comment>
<evidence type="ECO:0000256" key="5">
    <source>
        <dbReference type="ARBA" id="ARBA00047754"/>
    </source>
</evidence>
<dbReference type="EMBL" id="BARS01031182">
    <property type="protein sequence ID" value="GAG28130.1"/>
    <property type="molecule type" value="Genomic_DNA"/>
</dbReference>
<comment type="caution">
    <text evidence="7">The sequence shown here is derived from an EMBL/GenBank/DDBJ whole genome shotgun (WGS) entry which is preliminary data.</text>
</comment>
<reference evidence="7" key="1">
    <citation type="journal article" date="2014" name="Front. Microbiol.">
        <title>High frequency of phylogenetically diverse reductive dehalogenase-homologous genes in deep subseafloor sedimentary metagenomes.</title>
        <authorList>
            <person name="Kawai M."/>
            <person name="Futagami T."/>
            <person name="Toyoda A."/>
            <person name="Takaki Y."/>
            <person name="Nishi S."/>
            <person name="Hori S."/>
            <person name="Arai W."/>
            <person name="Tsubouchi T."/>
            <person name="Morono Y."/>
            <person name="Uchiyama I."/>
            <person name="Ito T."/>
            <person name="Fujiyama A."/>
            <person name="Inagaki F."/>
            <person name="Takami H."/>
        </authorList>
    </citation>
    <scope>NUCLEOTIDE SEQUENCE</scope>
    <source>
        <strain evidence="7">Expedition CK06-06</strain>
    </source>
</reference>
<dbReference type="EC" id="1.17.4.1" evidence="2"/>
<keyword evidence="4" id="KW-0547">Nucleotide-binding</keyword>
<dbReference type="AlphaFoldDB" id="X0WBV3"/>
<evidence type="ECO:0000313" key="7">
    <source>
        <dbReference type="EMBL" id="GAG28130.1"/>
    </source>
</evidence>
<evidence type="ECO:0000256" key="1">
    <source>
        <dbReference type="ARBA" id="ARBA00007405"/>
    </source>
</evidence>
<evidence type="ECO:0000259" key="6">
    <source>
        <dbReference type="Pfam" id="PF12637"/>
    </source>
</evidence>
<proteinExistence type="inferred from homology"/>
<dbReference type="GO" id="GO:0071897">
    <property type="term" value="P:DNA biosynthetic process"/>
    <property type="evidence" value="ECO:0007669"/>
    <property type="project" value="UniProtKB-KW"/>
</dbReference>
<name>X0WBV3_9ZZZZ</name>
<feature type="non-terminal residue" evidence="7">
    <location>
        <position position="1"/>
    </location>
</feature>
<dbReference type="InterPro" id="IPR024434">
    <property type="entry name" value="TSCPD_dom"/>
</dbReference>
<evidence type="ECO:0000256" key="2">
    <source>
        <dbReference type="ARBA" id="ARBA00012274"/>
    </source>
</evidence>
<sequence length="169" mass="18909">IKKTHAPKRPGILRCDIYHTTSKGEQYFVIVGLLGDDPYEVFAGKEVNMKKSVKSGLIKKIKRGRYALLEENGEVLLDNICDKISPEEEADTRLISWGLRHGGDVNFAVDQLEKTKGDMLSFAKALSRTLKKYIKNDTKVHGDSCKECGAELVRVEGCIQCKSCGWSRC</sequence>
<evidence type="ECO:0000256" key="4">
    <source>
        <dbReference type="ARBA" id="ARBA00022741"/>
    </source>
</evidence>
<comment type="catalytic activity">
    <reaction evidence="5">
        <text>a 2'-deoxyribonucleoside 5'-diphosphate + [thioredoxin]-disulfide + H2O = a ribonucleoside 5'-diphosphate + [thioredoxin]-dithiol</text>
        <dbReference type="Rhea" id="RHEA:23252"/>
        <dbReference type="Rhea" id="RHEA-COMP:10698"/>
        <dbReference type="Rhea" id="RHEA-COMP:10700"/>
        <dbReference type="ChEBI" id="CHEBI:15377"/>
        <dbReference type="ChEBI" id="CHEBI:29950"/>
        <dbReference type="ChEBI" id="CHEBI:50058"/>
        <dbReference type="ChEBI" id="CHEBI:57930"/>
        <dbReference type="ChEBI" id="CHEBI:73316"/>
        <dbReference type="EC" id="1.17.4.1"/>
    </reaction>
</comment>
<feature type="domain" description="TSCPD" evidence="6">
    <location>
        <begin position="74"/>
        <end position="133"/>
    </location>
</feature>
<accession>X0WBV3</accession>
<dbReference type="GO" id="GO:0004748">
    <property type="term" value="F:ribonucleoside-diphosphate reductase activity, thioredoxin disulfide as acceptor"/>
    <property type="evidence" value="ECO:0007669"/>
    <property type="project" value="UniProtKB-EC"/>
</dbReference>
<dbReference type="Pfam" id="PF12637">
    <property type="entry name" value="TSCPD"/>
    <property type="match status" value="1"/>
</dbReference>
<keyword evidence="3" id="KW-0237">DNA synthesis</keyword>
<evidence type="ECO:0000256" key="3">
    <source>
        <dbReference type="ARBA" id="ARBA00022634"/>
    </source>
</evidence>
<organism evidence="7">
    <name type="scientific">marine sediment metagenome</name>
    <dbReference type="NCBI Taxonomy" id="412755"/>
    <lineage>
        <taxon>unclassified sequences</taxon>
        <taxon>metagenomes</taxon>
        <taxon>ecological metagenomes</taxon>
    </lineage>
</organism>
<dbReference type="GO" id="GO:0000166">
    <property type="term" value="F:nucleotide binding"/>
    <property type="evidence" value="ECO:0007669"/>
    <property type="project" value="UniProtKB-KW"/>
</dbReference>
<gene>
    <name evidence="7" type="ORF">S01H1_48554</name>
</gene>